<feature type="active site" description="Nucleophile" evidence="6">
    <location>
        <position position="260"/>
    </location>
</feature>
<gene>
    <name evidence="9" type="ORF">ACFQKB_24945</name>
</gene>
<protein>
    <submittedName>
        <fullName evidence="9">Peptidoglycan-binding protein</fullName>
    </submittedName>
</protein>
<sequence>MGVRKWAGAILIPGVLVAGCTQESTAGSAGTDVSPGTSAAPSGGASGGAPGGPSGGASSKPRGPGVAAPGTSGTPTSPQVRRKLKPGAKGADVKELQRRLKALHYDPGPADGRYGTSTQIAVWAFQAVNRLKMSGTVGKRVWAALDAPRRPAPVAKRREADRVDVDLRRQYLVVYRRGEPALITHVSSGSGEYYCAKDRGATVARCRYATTGTGDFRTGRRASGWEVSPLGRLYNPIYFNGGIAFHGALDVPRYPASHGCVRLPMHIAEYFPKLVKTNVAVHVRRPK</sequence>
<dbReference type="EMBL" id="JBHSXS010000016">
    <property type="protein sequence ID" value="MFC6883025.1"/>
    <property type="molecule type" value="Genomic_DNA"/>
</dbReference>
<dbReference type="RefSeq" id="WP_194252513.1">
    <property type="nucleotide sequence ID" value="NZ_JBHSXS010000016.1"/>
</dbReference>
<keyword evidence="2" id="KW-0808">Transferase</keyword>
<evidence type="ECO:0000259" key="8">
    <source>
        <dbReference type="PROSITE" id="PS52029"/>
    </source>
</evidence>
<keyword evidence="4 6" id="KW-0573">Peptidoglycan synthesis</keyword>
<dbReference type="PROSITE" id="PS52029">
    <property type="entry name" value="LD_TPASE"/>
    <property type="match status" value="1"/>
</dbReference>
<evidence type="ECO:0000256" key="2">
    <source>
        <dbReference type="ARBA" id="ARBA00022679"/>
    </source>
</evidence>
<dbReference type="Pfam" id="PF03734">
    <property type="entry name" value="YkuD"/>
    <property type="match status" value="1"/>
</dbReference>
<evidence type="ECO:0000256" key="7">
    <source>
        <dbReference type="SAM" id="MobiDB-lite"/>
    </source>
</evidence>
<dbReference type="SUPFAM" id="SSF47090">
    <property type="entry name" value="PGBD-like"/>
    <property type="match status" value="1"/>
</dbReference>
<evidence type="ECO:0000256" key="6">
    <source>
        <dbReference type="PROSITE-ProRule" id="PRU01373"/>
    </source>
</evidence>
<dbReference type="InterPro" id="IPR050979">
    <property type="entry name" value="LD-transpeptidase"/>
</dbReference>
<name>A0ABW2CRQ8_9ACTN</name>
<dbReference type="PROSITE" id="PS51257">
    <property type="entry name" value="PROKAR_LIPOPROTEIN"/>
    <property type="match status" value="1"/>
</dbReference>
<comment type="caution">
    <text evidence="9">The sequence shown here is derived from an EMBL/GenBank/DDBJ whole genome shotgun (WGS) entry which is preliminary data.</text>
</comment>
<dbReference type="Gene3D" id="2.40.440.10">
    <property type="entry name" value="L,D-transpeptidase catalytic domain-like"/>
    <property type="match status" value="1"/>
</dbReference>
<dbReference type="InterPro" id="IPR036366">
    <property type="entry name" value="PGBDSf"/>
</dbReference>
<feature type="compositionally biased region" description="Low complexity" evidence="7">
    <location>
        <begin position="34"/>
        <end position="43"/>
    </location>
</feature>
<dbReference type="SUPFAM" id="SSF141523">
    <property type="entry name" value="L,D-transpeptidase catalytic domain-like"/>
    <property type="match status" value="1"/>
</dbReference>
<dbReference type="PANTHER" id="PTHR30582">
    <property type="entry name" value="L,D-TRANSPEPTIDASE"/>
    <property type="match status" value="1"/>
</dbReference>
<dbReference type="InterPro" id="IPR038063">
    <property type="entry name" value="Transpep_catalytic_dom"/>
</dbReference>
<dbReference type="InterPro" id="IPR036365">
    <property type="entry name" value="PGBD-like_sf"/>
</dbReference>
<keyword evidence="5 6" id="KW-0961">Cell wall biogenesis/degradation</keyword>
<keyword evidence="3 6" id="KW-0133">Cell shape</keyword>
<dbReference type="CDD" id="cd16913">
    <property type="entry name" value="YkuD_like"/>
    <property type="match status" value="1"/>
</dbReference>
<accession>A0ABW2CRQ8</accession>
<evidence type="ECO:0000313" key="10">
    <source>
        <dbReference type="Proteomes" id="UP001596380"/>
    </source>
</evidence>
<dbReference type="InterPro" id="IPR005490">
    <property type="entry name" value="LD_TPept_cat_dom"/>
</dbReference>
<dbReference type="PANTHER" id="PTHR30582:SF2">
    <property type="entry name" value="L,D-TRANSPEPTIDASE YCIB-RELATED"/>
    <property type="match status" value="1"/>
</dbReference>
<evidence type="ECO:0000256" key="4">
    <source>
        <dbReference type="ARBA" id="ARBA00022984"/>
    </source>
</evidence>
<dbReference type="Pfam" id="PF01471">
    <property type="entry name" value="PG_binding_1"/>
    <property type="match status" value="1"/>
</dbReference>
<keyword evidence="10" id="KW-1185">Reference proteome</keyword>
<feature type="domain" description="L,D-TPase catalytic" evidence="8">
    <location>
        <begin position="161"/>
        <end position="284"/>
    </location>
</feature>
<feature type="region of interest" description="Disordered" evidence="7">
    <location>
        <begin position="25"/>
        <end position="93"/>
    </location>
</feature>
<evidence type="ECO:0000256" key="5">
    <source>
        <dbReference type="ARBA" id="ARBA00023316"/>
    </source>
</evidence>
<feature type="active site" description="Proton donor/acceptor" evidence="6">
    <location>
        <position position="246"/>
    </location>
</feature>
<organism evidence="9 10">
    <name type="scientific">Actinomadura yumaensis</name>
    <dbReference type="NCBI Taxonomy" id="111807"/>
    <lineage>
        <taxon>Bacteria</taxon>
        <taxon>Bacillati</taxon>
        <taxon>Actinomycetota</taxon>
        <taxon>Actinomycetes</taxon>
        <taxon>Streptosporangiales</taxon>
        <taxon>Thermomonosporaceae</taxon>
        <taxon>Actinomadura</taxon>
    </lineage>
</organism>
<comment type="pathway">
    <text evidence="1 6">Cell wall biogenesis; peptidoglycan biosynthesis.</text>
</comment>
<dbReference type="Gene3D" id="1.10.101.10">
    <property type="entry name" value="PGBD-like superfamily/PGBD"/>
    <property type="match status" value="1"/>
</dbReference>
<proteinExistence type="predicted"/>
<feature type="compositionally biased region" description="Gly residues" evidence="7">
    <location>
        <begin position="44"/>
        <end position="55"/>
    </location>
</feature>
<dbReference type="InterPro" id="IPR002477">
    <property type="entry name" value="Peptidoglycan-bd-like"/>
</dbReference>
<evidence type="ECO:0000256" key="1">
    <source>
        <dbReference type="ARBA" id="ARBA00004752"/>
    </source>
</evidence>
<dbReference type="Proteomes" id="UP001596380">
    <property type="component" value="Unassembled WGS sequence"/>
</dbReference>
<evidence type="ECO:0000313" key="9">
    <source>
        <dbReference type="EMBL" id="MFC6883025.1"/>
    </source>
</evidence>
<feature type="compositionally biased region" description="Low complexity" evidence="7">
    <location>
        <begin position="56"/>
        <end position="65"/>
    </location>
</feature>
<reference evidence="10" key="1">
    <citation type="journal article" date="2019" name="Int. J. Syst. Evol. Microbiol.">
        <title>The Global Catalogue of Microorganisms (GCM) 10K type strain sequencing project: providing services to taxonomists for standard genome sequencing and annotation.</title>
        <authorList>
            <consortium name="The Broad Institute Genomics Platform"/>
            <consortium name="The Broad Institute Genome Sequencing Center for Infectious Disease"/>
            <person name="Wu L."/>
            <person name="Ma J."/>
        </authorList>
    </citation>
    <scope>NUCLEOTIDE SEQUENCE [LARGE SCALE GENOMIC DNA]</scope>
    <source>
        <strain evidence="10">JCM 3369</strain>
    </source>
</reference>
<evidence type="ECO:0000256" key="3">
    <source>
        <dbReference type="ARBA" id="ARBA00022960"/>
    </source>
</evidence>